<keyword evidence="2" id="KW-1185">Reference proteome</keyword>
<organism evidence="1 2">
    <name type="scientific">Trichogramma brassicae</name>
    <dbReference type="NCBI Taxonomy" id="86971"/>
    <lineage>
        <taxon>Eukaryota</taxon>
        <taxon>Metazoa</taxon>
        <taxon>Ecdysozoa</taxon>
        <taxon>Arthropoda</taxon>
        <taxon>Hexapoda</taxon>
        <taxon>Insecta</taxon>
        <taxon>Pterygota</taxon>
        <taxon>Neoptera</taxon>
        <taxon>Endopterygota</taxon>
        <taxon>Hymenoptera</taxon>
        <taxon>Apocrita</taxon>
        <taxon>Proctotrupomorpha</taxon>
        <taxon>Chalcidoidea</taxon>
        <taxon>Trichogrammatidae</taxon>
        <taxon>Trichogramma</taxon>
    </lineage>
</organism>
<reference evidence="1 2" key="1">
    <citation type="submission" date="2020-02" db="EMBL/GenBank/DDBJ databases">
        <authorList>
            <person name="Ferguson B K."/>
        </authorList>
    </citation>
    <scope>NUCLEOTIDE SEQUENCE [LARGE SCALE GENOMIC DNA]</scope>
</reference>
<dbReference type="Proteomes" id="UP000479190">
    <property type="component" value="Unassembled WGS sequence"/>
</dbReference>
<evidence type="ECO:0000313" key="2">
    <source>
        <dbReference type="Proteomes" id="UP000479190"/>
    </source>
</evidence>
<name>A0A6H5HUG0_9HYME</name>
<sequence>MDLQFLITNPIKLLIIWSLADIQTFKFTYIHVTEKISSGMFRRVKFPRISRDREISRVCSEEFKSRRSRDEKSRVAYTPVS</sequence>
<feature type="non-terminal residue" evidence="1">
    <location>
        <position position="81"/>
    </location>
</feature>
<evidence type="ECO:0000313" key="1">
    <source>
        <dbReference type="EMBL" id="CAB0029102.1"/>
    </source>
</evidence>
<dbReference type="EMBL" id="CADCXV010000254">
    <property type="protein sequence ID" value="CAB0029102.1"/>
    <property type="molecule type" value="Genomic_DNA"/>
</dbReference>
<accession>A0A6H5HUG0</accession>
<gene>
    <name evidence="1" type="ORF">TBRA_LOCUS1186</name>
</gene>
<dbReference type="AlphaFoldDB" id="A0A6H5HUG0"/>
<proteinExistence type="predicted"/>
<protein>
    <submittedName>
        <fullName evidence="1">Uncharacterized protein</fullName>
    </submittedName>
</protein>